<feature type="transmembrane region" description="Helical" evidence="5">
    <location>
        <begin position="75"/>
        <end position="101"/>
    </location>
</feature>
<dbReference type="InterPro" id="IPR011701">
    <property type="entry name" value="MFS"/>
</dbReference>
<dbReference type="STRING" id="685588.A0A067TE80"/>
<reference evidence="7" key="1">
    <citation type="journal article" date="2014" name="Proc. Natl. Acad. Sci. U.S.A.">
        <title>Extensive sampling of basidiomycete genomes demonstrates inadequacy of the white-rot/brown-rot paradigm for wood decay fungi.</title>
        <authorList>
            <person name="Riley R."/>
            <person name="Salamov A.A."/>
            <person name="Brown D.W."/>
            <person name="Nagy L.G."/>
            <person name="Floudas D."/>
            <person name="Held B.W."/>
            <person name="Levasseur A."/>
            <person name="Lombard V."/>
            <person name="Morin E."/>
            <person name="Otillar R."/>
            <person name="Lindquist E.A."/>
            <person name="Sun H."/>
            <person name="LaButti K.M."/>
            <person name="Schmutz J."/>
            <person name="Jabbour D."/>
            <person name="Luo H."/>
            <person name="Baker S.E."/>
            <person name="Pisabarro A.G."/>
            <person name="Walton J.D."/>
            <person name="Blanchette R.A."/>
            <person name="Henrissat B."/>
            <person name="Martin F."/>
            <person name="Cullen D."/>
            <person name="Hibbett D.S."/>
            <person name="Grigoriev I.V."/>
        </authorList>
    </citation>
    <scope>NUCLEOTIDE SEQUENCE [LARGE SCALE GENOMIC DNA]</scope>
    <source>
        <strain evidence="7">CBS 339.88</strain>
    </source>
</reference>
<organism evidence="6 7">
    <name type="scientific">Galerina marginata (strain CBS 339.88)</name>
    <dbReference type="NCBI Taxonomy" id="685588"/>
    <lineage>
        <taxon>Eukaryota</taxon>
        <taxon>Fungi</taxon>
        <taxon>Dikarya</taxon>
        <taxon>Basidiomycota</taxon>
        <taxon>Agaricomycotina</taxon>
        <taxon>Agaricomycetes</taxon>
        <taxon>Agaricomycetidae</taxon>
        <taxon>Agaricales</taxon>
        <taxon>Agaricineae</taxon>
        <taxon>Strophariaceae</taxon>
        <taxon>Galerina</taxon>
    </lineage>
</organism>
<feature type="transmembrane region" description="Helical" evidence="5">
    <location>
        <begin position="220"/>
        <end position="248"/>
    </location>
</feature>
<gene>
    <name evidence="6" type="ORF">GALMADRAFT_239491</name>
</gene>
<dbReference type="HOGENOM" id="CLU_012596_2_1_1"/>
<protein>
    <recommendedName>
        <fullName evidence="8">Nodulin-like domain-containing protein</fullName>
    </recommendedName>
</protein>
<evidence type="ECO:0000256" key="3">
    <source>
        <dbReference type="ARBA" id="ARBA00022989"/>
    </source>
</evidence>
<accession>A0A067TE80</accession>
<evidence type="ECO:0000256" key="1">
    <source>
        <dbReference type="ARBA" id="ARBA00004141"/>
    </source>
</evidence>
<keyword evidence="2 5" id="KW-0812">Transmembrane</keyword>
<dbReference type="Pfam" id="PF07690">
    <property type="entry name" value="MFS_1"/>
    <property type="match status" value="1"/>
</dbReference>
<evidence type="ECO:0000256" key="5">
    <source>
        <dbReference type="SAM" id="Phobius"/>
    </source>
</evidence>
<keyword evidence="3 5" id="KW-1133">Transmembrane helix</keyword>
<evidence type="ECO:0000313" key="6">
    <source>
        <dbReference type="EMBL" id="KDR81505.1"/>
    </source>
</evidence>
<feature type="transmembrane region" description="Helical" evidence="5">
    <location>
        <begin position="350"/>
        <end position="369"/>
    </location>
</feature>
<evidence type="ECO:0008006" key="8">
    <source>
        <dbReference type="Google" id="ProtNLM"/>
    </source>
</evidence>
<comment type="subcellular location">
    <subcellularLocation>
        <location evidence="1">Membrane</location>
        <topology evidence="1">Multi-pass membrane protein</topology>
    </subcellularLocation>
</comment>
<dbReference type="GO" id="GO:0022857">
    <property type="term" value="F:transmembrane transporter activity"/>
    <property type="evidence" value="ECO:0007669"/>
    <property type="project" value="InterPro"/>
</dbReference>
<dbReference type="Gene3D" id="1.20.1250.20">
    <property type="entry name" value="MFS general substrate transporter like domains"/>
    <property type="match status" value="1"/>
</dbReference>
<dbReference type="OrthoDB" id="410267at2759"/>
<feature type="transmembrane region" description="Helical" evidence="5">
    <location>
        <begin position="37"/>
        <end position="55"/>
    </location>
</feature>
<dbReference type="InterPro" id="IPR036259">
    <property type="entry name" value="MFS_trans_sf"/>
</dbReference>
<dbReference type="PANTHER" id="PTHR21576:SF158">
    <property type="entry name" value="RIBOSOMAL RNA-PROCESSING PROTEIN 12-LIKE CONSERVED DOMAIN-CONTAINING PROTEIN"/>
    <property type="match status" value="1"/>
</dbReference>
<keyword evidence="4 5" id="KW-0472">Membrane</keyword>
<evidence type="ECO:0000256" key="4">
    <source>
        <dbReference type="ARBA" id="ARBA00023136"/>
    </source>
</evidence>
<name>A0A067TE80_GALM3</name>
<proteinExistence type="predicted"/>
<feature type="transmembrane region" description="Helical" evidence="5">
    <location>
        <begin position="310"/>
        <end position="330"/>
    </location>
</feature>
<sequence length="444" mass="47966">MELSQTQLTTIILAGMMSQYPVAVFVGSLIDQYGPSWCSLIAALLFSSGFGGFALEVANALDSLSKPSQAVFLRLVFYFLLVGLGTVFSYCSSLFAASKFFPNHIGLASGSSMALFGLSPLFLSTVATSFFTDATTGIVNVPSFTFFLASLTSLVYFFGFISLRLVSWPSIQPPIQVRSTQGEETMPQETSPLLASQETESDSRHILGPTIGELLRKPDFWLLAIFCIFILGVSEMIISNIGTIVISLPPASAMSAPGGLNSGSSTAFQVKLISVANTLSRIIVGPFADFISPVGAYQPQGVSVFPRKHVISRFSFLSGAATLLICTLLWMKIVVYTQSQLWALSLGTGLSYSTVFTVLPSLISSLWGMRHLGRNFGIMMYAPFTGTPLFSYFYALISASHTQGSAGICKGQPCWDSTFSLAIVTSIIALLLSIILWKRWRGRI</sequence>
<evidence type="ECO:0000313" key="7">
    <source>
        <dbReference type="Proteomes" id="UP000027222"/>
    </source>
</evidence>
<dbReference type="PANTHER" id="PTHR21576">
    <property type="entry name" value="UNCHARACTERIZED NODULIN-LIKE PROTEIN"/>
    <property type="match status" value="1"/>
</dbReference>
<dbReference type="GO" id="GO:0000329">
    <property type="term" value="C:fungal-type vacuole membrane"/>
    <property type="evidence" value="ECO:0007669"/>
    <property type="project" value="TreeGrafter"/>
</dbReference>
<dbReference type="AlphaFoldDB" id="A0A067TE80"/>
<keyword evidence="7" id="KW-1185">Reference proteome</keyword>
<feature type="transmembrane region" description="Helical" evidence="5">
    <location>
        <begin position="144"/>
        <end position="166"/>
    </location>
</feature>
<evidence type="ECO:0000256" key="2">
    <source>
        <dbReference type="ARBA" id="ARBA00022692"/>
    </source>
</evidence>
<feature type="transmembrane region" description="Helical" evidence="5">
    <location>
        <begin position="417"/>
        <end position="437"/>
    </location>
</feature>
<dbReference type="Proteomes" id="UP000027222">
    <property type="component" value="Unassembled WGS sequence"/>
</dbReference>
<dbReference type="EMBL" id="KL142370">
    <property type="protein sequence ID" value="KDR81505.1"/>
    <property type="molecule type" value="Genomic_DNA"/>
</dbReference>
<feature type="transmembrane region" description="Helical" evidence="5">
    <location>
        <begin position="113"/>
        <end position="132"/>
    </location>
</feature>
<dbReference type="SUPFAM" id="SSF103473">
    <property type="entry name" value="MFS general substrate transporter"/>
    <property type="match status" value="1"/>
</dbReference>
<feature type="transmembrane region" description="Helical" evidence="5">
    <location>
        <begin position="6"/>
        <end position="30"/>
    </location>
</feature>
<feature type="transmembrane region" description="Helical" evidence="5">
    <location>
        <begin position="376"/>
        <end position="397"/>
    </location>
</feature>